<sequence length="240" mass="26574">MIDLRRFRVLTFDCYGTLIDWEKGILAVLAPLCRREGRDWSEAPILEAFADIEHREQERDPAALYPEILERTFLALADRLGLRRDLETARAFGHSIPDWPPFPDTPAAFAELARRFTVGILSNVDRASIAASIAAIGTAPHFLVTAEDVGHYKPHPAHFERAAALLAERGIGREAWLHVAQSKFHDIAPARALGIPSLWVNRRARRPGGGATPEASVVPDWSVTSLAELAAIARTEFHGH</sequence>
<evidence type="ECO:0000256" key="1">
    <source>
        <dbReference type="ARBA" id="ARBA00022801"/>
    </source>
</evidence>
<dbReference type="RefSeq" id="WP_218284181.1">
    <property type="nucleotide sequence ID" value="NZ_CP076448.1"/>
</dbReference>
<dbReference type="KEGG" id="elio:KO353_08135"/>
<dbReference type="InterPro" id="IPR006439">
    <property type="entry name" value="HAD-SF_hydro_IA"/>
</dbReference>
<dbReference type="GO" id="GO:0016787">
    <property type="term" value="F:hydrolase activity"/>
    <property type="evidence" value="ECO:0007669"/>
    <property type="project" value="UniProtKB-KW"/>
</dbReference>
<dbReference type="NCBIfam" id="TIGR01493">
    <property type="entry name" value="HAD-SF-IA-v2"/>
    <property type="match status" value="1"/>
</dbReference>
<keyword evidence="3" id="KW-1185">Reference proteome</keyword>
<proteinExistence type="predicted"/>
<dbReference type="AlphaFoldDB" id="A0A975YIA9"/>
<dbReference type="Proteomes" id="UP000694001">
    <property type="component" value="Chromosome"/>
</dbReference>
<name>A0A975YIA9_9PROT</name>
<keyword evidence="1 2" id="KW-0378">Hydrolase</keyword>
<dbReference type="Pfam" id="PF00702">
    <property type="entry name" value="Hydrolase"/>
    <property type="match status" value="1"/>
</dbReference>
<protein>
    <submittedName>
        <fullName evidence="2">HAD-IA family hydrolase</fullName>
    </submittedName>
</protein>
<evidence type="ECO:0000313" key="2">
    <source>
        <dbReference type="EMBL" id="QXM23321.1"/>
    </source>
</evidence>
<dbReference type="InterPro" id="IPR051540">
    <property type="entry name" value="S-2-haloacid_dehalogenase"/>
</dbReference>
<gene>
    <name evidence="2" type="ORF">KO353_08135</name>
</gene>
<reference evidence="2" key="1">
    <citation type="submission" date="2021-06" db="EMBL/GenBank/DDBJ databases">
        <title>Elioraea tepida, sp. nov., a moderately thermophilic aerobic anoxygenic phototrophic bacterium isolated from an alkaline siliceous hot spring mat community in Yellowstone National Park, WY, USA.</title>
        <authorList>
            <person name="Saini M.K."/>
            <person name="Yoshida S."/>
            <person name="Sebastian A."/>
            <person name="Hirose S."/>
            <person name="Hara E."/>
            <person name="Tamaki H."/>
            <person name="Soulier N.T."/>
            <person name="Albert I."/>
            <person name="Hanada S."/>
            <person name="Bryant D.A."/>
            <person name="Tank M."/>
        </authorList>
    </citation>
    <scope>NUCLEOTIDE SEQUENCE</scope>
    <source>
        <strain evidence="2">MS-P2</strain>
    </source>
</reference>
<dbReference type="SFLD" id="SFLDG01129">
    <property type="entry name" value="C1.5:_HAD__Beta-PGM__Phosphata"/>
    <property type="match status" value="1"/>
</dbReference>
<dbReference type="PANTHER" id="PTHR43316">
    <property type="entry name" value="HYDROLASE, HALOACID DELAHOGENASE-RELATED"/>
    <property type="match status" value="1"/>
</dbReference>
<organism evidence="2 3">
    <name type="scientific">Elioraea tepida</name>
    <dbReference type="NCBI Taxonomy" id="2843330"/>
    <lineage>
        <taxon>Bacteria</taxon>
        <taxon>Pseudomonadati</taxon>
        <taxon>Pseudomonadota</taxon>
        <taxon>Alphaproteobacteria</taxon>
        <taxon>Acetobacterales</taxon>
        <taxon>Elioraeaceae</taxon>
        <taxon>Elioraea</taxon>
    </lineage>
</organism>
<dbReference type="EMBL" id="CP076448">
    <property type="protein sequence ID" value="QXM23321.1"/>
    <property type="molecule type" value="Genomic_DNA"/>
</dbReference>
<evidence type="ECO:0000313" key="3">
    <source>
        <dbReference type="Proteomes" id="UP000694001"/>
    </source>
</evidence>
<accession>A0A975YIA9</accession>
<dbReference type="PANTHER" id="PTHR43316:SF9">
    <property type="entry name" value="ACID DEHALOGENASE, PUTATIVE (AFU_ORTHOLOGUE AFUA_6G14460)-RELATED"/>
    <property type="match status" value="1"/>
</dbReference>
<dbReference type="SFLD" id="SFLDS00003">
    <property type="entry name" value="Haloacid_Dehalogenase"/>
    <property type="match status" value="1"/>
</dbReference>